<evidence type="ECO:0000256" key="1">
    <source>
        <dbReference type="ARBA" id="ARBA00009470"/>
    </source>
</evidence>
<feature type="signal peptide" evidence="3">
    <location>
        <begin position="1"/>
        <end position="15"/>
    </location>
</feature>
<dbReference type="PROSITE" id="PS00498">
    <property type="entry name" value="TYROSINASE_2"/>
    <property type="match status" value="1"/>
</dbReference>
<dbReference type="InterPro" id="IPR005203">
    <property type="entry name" value="Hemocyanin_C"/>
</dbReference>
<dbReference type="Pfam" id="PF00372">
    <property type="entry name" value="Hemocyanin_M"/>
    <property type="match status" value="1"/>
</dbReference>
<dbReference type="PANTHER" id="PTHR11511">
    <property type="entry name" value="LARVAL STORAGE PROTEIN/PHENOLOXIDASE"/>
    <property type="match status" value="1"/>
</dbReference>
<proteinExistence type="inferred from homology"/>
<feature type="region of interest" description="Disordered" evidence="2">
    <location>
        <begin position="19"/>
        <end position="39"/>
    </location>
</feature>
<evidence type="ECO:0000259" key="4">
    <source>
        <dbReference type="PROSITE" id="PS00498"/>
    </source>
</evidence>
<dbReference type="PANTHER" id="PTHR11511:SF5">
    <property type="entry name" value="FAT-BODY PROTEIN 1-RELATED"/>
    <property type="match status" value="1"/>
</dbReference>
<feature type="chain" id="PRO_5035169939" evidence="3">
    <location>
        <begin position="16"/>
        <end position="691"/>
    </location>
</feature>
<dbReference type="Pfam" id="PF03722">
    <property type="entry name" value="Hemocyanin_N"/>
    <property type="match status" value="1"/>
</dbReference>
<dbReference type="GO" id="GO:0016491">
    <property type="term" value="F:oxidoreductase activity"/>
    <property type="evidence" value="ECO:0007669"/>
    <property type="project" value="InterPro"/>
</dbReference>
<keyword evidence="3" id="KW-0732">Signal</keyword>
<accession>A0A8J5SZY5</accession>
<organism evidence="5 6">
    <name type="scientific">Homarus americanus</name>
    <name type="common">American lobster</name>
    <dbReference type="NCBI Taxonomy" id="6706"/>
    <lineage>
        <taxon>Eukaryota</taxon>
        <taxon>Metazoa</taxon>
        <taxon>Ecdysozoa</taxon>
        <taxon>Arthropoda</taxon>
        <taxon>Crustacea</taxon>
        <taxon>Multicrustacea</taxon>
        <taxon>Malacostraca</taxon>
        <taxon>Eumalacostraca</taxon>
        <taxon>Eucarida</taxon>
        <taxon>Decapoda</taxon>
        <taxon>Pleocyemata</taxon>
        <taxon>Astacidea</taxon>
        <taxon>Nephropoidea</taxon>
        <taxon>Nephropidae</taxon>
        <taxon>Homarus</taxon>
    </lineage>
</organism>
<evidence type="ECO:0000313" key="6">
    <source>
        <dbReference type="Proteomes" id="UP000747542"/>
    </source>
</evidence>
<comment type="caution">
    <text evidence="5">The sequence shown here is derived from an EMBL/GenBank/DDBJ whole genome shotgun (WGS) entry which is preliminary data.</text>
</comment>
<feature type="domain" description="Tyrosinase copper-binding" evidence="4">
    <location>
        <begin position="408"/>
        <end position="419"/>
    </location>
</feature>
<dbReference type="EMBL" id="JAHLQT010012015">
    <property type="protein sequence ID" value="KAG7171540.1"/>
    <property type="molecule type" value="Genomic_DNA"/>
</dbReference>
<reference evidence="5" key="1">
    <citation type="journal article" date="2021" name="Sci. Adv.">
        <title>The American lobster genome reveals insights on longevity, neural, and immune adaptations.</title>
        <authorList>
            <person name="Polinski J.M."/>
            <person name="Zimin A.V."/>
            <person name="Clark K.F."/>
            <person name="Kohn A.B."/>
            <person name="Sadowski N."/>
            <person name="Timp W."/>
            <person name="Ptitsyn A."/>
            <person name="Khanna P."/>
            <person name="Romanova D.Y."/>
            <person name="Williams P."/>
            <person name="Greenwood S.J."/>
            <person name="Moroz L.L."/>
            <person name="Walt D.R."/>
            <person name="Bodnar A.G."/>
        </authorList>
    </citation>
    <scope>NUCLEOTIDE SEQUENCE</scope>
    <source>
        <strain evidence="5">GMGI-L3</strain>
    </source>
</reference>
<dbReference type="OrthoDB" id="6371642at2759"/>
<evidence type="ECO:0000256" key="2">
    <source>
        <dbReference type="SAM" id="MobiDB-lite"/>
    </source>
</evidence>
<dbReference type="InterPro" id="IPR005204">
    <property type="entry name" value="Hemocyanin_N"/>
</dbReference>
<dbReference type="AlphaFoldDB" id="A0A8J5SZY5"/>
<dbReference type="Proteomes" id="UP000747542">
    <property type="component" value="Unassembled WGS sequence"/>
</dbReference>
<dbReference type="PROSITE" id="PS00210">
    <property type="entry name" value="HEMOCYANIN_2"/>
    <property type="match status" value="1"/>
</dbReference>
<protein>
    <submittedName>
        <fullName evidence="5">Pseudohemocyanin-1-like 1</fullName>
    </submittedName>
</protein>
<comment type="similarity">
    <text evidence="1">Belongs to the tyrosinase family. Hemocyanin subfamily.</text>
</comment>
<gene>
    <name evidence="5" type="primary">Phc1-L1</name>
    <name evidence="5" type="ORF">Hamer_G014666</name>
</gene>
<dbReference type="Pfam" id="PF03723">
    <property type="entry name" value="Hemocyanin_C"/>
    <property type="match status" value="1"/>
</dbReference>
<dbReference type="InterPro" id="IPR000896">
    <property type="entry name" value="Hemocyanin/hexamerin_mid_dom"/>
</dbReference>
<evidence type="ECO:0000313" key="5">
    <source>
        <dbReference type="EMBL" id="KAG7171540.1"/>
    </source>
</evidence>
<dbReference type="InterPro" id="IPR002227">
    <property type="entry name" value="Tyrosinase_Cu-bd"/>
</dbReference>
<dbReference type="InterPro" id="IPR013788">
    <property type="entry name" value="Hemocyanin/hexamerin"/>
</dbReference>
<keyword evidence="6" id="KW-1185">Reference proteome</keyword>
<evidence type="ECO:0000256" key="3">
    <source>
        <dbReference type="SAM" id="SignalP"/>
    </source>
</evidence>
<name>A0A8J5SZY5_HOMAM</name>
<sequence>MKIVLLCSLVVAAAAASPYSGSHDFSGFQRDEPDGVPTAQKQHDINFLLHKLYEPLHEANLKALEDSFDPLTHTANMPDAGVAVNKLMQEVKTQHLEERHHWFSVFNATQREEALLLVKVLLQCQDWPTAIGNAVYFRKMMNEETYVYALYTAIKHSPLTKHVVLPPLYEIMPHFFTSSEVIQQAYRAKMIGQPGKFNMNFTGTQNNPEHKIAYFGEDIGLSTHYINWHIEYPFWWNETFGYQIERRGENYFWVHHQLVNRFEAERISNHLQKIEKLHWERNLHEGFDPHTSYKNGEHFPFRHDDIHIEDVDKVAEVRDMIVMENRIRDAIAHGYVIDKEGNKVDINNEHGIDILGEIIESCVYNPYNEYYGSLHNMGHMMLGHQGDPHAKYYDTPSVLEHYETTLRDPAFYKLHKYIDDLFRKHKDHLKPYSRKELLFPGIAINNIHIDGPLETYFEDYEYSLMNAMDDKEEMKWEDNMEISAIIPRLRHKDFSFKVNIMNNNDENKLATIRIFAWPHRDVNGVIMPFNEGRWHAIELDKFWKYLAPGENEVTRKCDESSVTVPDVPSLKSLHEQAEAAIAGISELNLEEFVSATGLPNRLLIPKGNAAGVEFKLVVAVTDGEADSVNDEINLTTKFHHYGHHGVYLDKKSHGYPLDRRVPDERLFHEIPNFGETIVKVFNHNEHVHRHE</sequence>